<evidence type="ECO:0000313" key="5">
    <source>
        <dbReference type="EMBL" id="TKR30214.1"/>
    </source>
</evidence>
<comment type="caution">
    <text evidence="5">The sequence shown here is derived from an EMBL/GenBank/DDBJ whole genome shotgun (WGS) entry which is preliminary data.</text>
</comment>
<dbReference type="CDD" id="cd07034">
    <property type="entry name" value="TPP_PYR_PFOR_IOR-alpha_like"/>
    <property type="match status" value="1"/>
</dbReference>
<dbReference type="Pfam" id="PF20169">
    <property type="entry name" value="DUF6537"/>
    <property type="match status" value="1"/>
</dbReference>
<dbReference type="CDD" id="cd02008">
    <property type="entry name" value="TPP_IOR_alpha"/>
    <property type="match status" value="1"/>
</dbReference>
<protein>
    <submittedName>
        <fullName evidence="5">Indolepyruvate ferredoxin oxidoreductase family protein</fullName>
    </submittedName>
</protein>
<dbReference type="InterPro" id="IPR002880">
    <property type="entry name" value="Pyrv_Fd/Flavodoxin_OxRdtase_N"/>
</dbReference>
<sequence length="1232" mass="134771">MTSTAELSSPESANTELTKSALDLDYTLEDKFTRTSGRIYLSGVQALVRLPLMQRLRDQAAGLNTGGFISGYRGSPLGGFDLELWRARKHLQNANVKFQPGLNEDLGATMVWGTQQTNLFPGATVDGVYAMWYGKGPGVDRCGDVFKHGNAAGTSKHGGVLALAADDHACRSSTLPHGSEGEFTSAMMPILNPAGVQDILDMGLIGWAMSRYTGRWVGFKTIAETVESSASVEVNPFALQIATPDDFEMPMGGLNIRWPDPPLDQEMRLHRYAVKAAQAFARANLIDRVVVDSPNARLGIVTTGKSYLDVLQALEYLGLDARACADLGIRVYKVGMTWPLEPIGIRAFARGLQDILVVEEKHSFIESQMKELFYNFEGINADNSRPSIVGKYDESGEWILPSTNELTPARIAGVIARRIQRFHDSVHMQDVLRWMEEKESELALPRANFPRVPHYCSGCPHNTSTKVPEGSRGLAGIGCHYMVTWMDRDTDTFTQMGGEGVTWCGQAAFTDTPHVFQNLGDGTYFHSGSLAIRQSVAAGVNITYKILYNDAVAMTGGQPVDGTLSVPQIAHQVRSEGVQTIVVLSDDIEKWSDRSVFPSGLEFLDRRELDAVQKRLREVKGVSVLIYDQTCATEKRRRRKRGKMPDPQKRVFVNTLVCEGCGDCGQKSFCVSVLPKDTEFGRKREIDQSNCNKDYSCVEGFCPSFVTVHGGAPRKGKKVSAAERLANIPMPQFASDLSQPWNILITGVGGTGVVTIGALLGMAGHLEGRGSTVLDQTGLAQKGGAVTTHIRIAKTPEDIHAVRIAAGEADLVLGCDMVVVNDYWALSKIRSGRTQVVLNTYEAMPGTFTTRPDMQFPAADIVAAVRHALGAAPLQVDATQLATALMGDAIAANLFILGYAWQRGLVPLSFESIARAIELNGAAVEMNKTAFAWGRLAAIDPDAVAEAAGVVRNAPTAAESKPGELPVLPPRPSEGRESGLNDALNATRREDELRHVPAHGDSVAFLPLDDARLSRSLDEVIARRVAFLTDYQNAKYAKRYSDFVAKVRAAEQAKAPGSTDLSEAAARYFFKLMAYKDEYEVARLYTSGDFKRKLEQQFDGDYKLHFHLAPPLLAKKDAQGRLQKKEFGPWVFTAFKLIAKFRGLRGGALDIFGYTEERRGERRLIEDYEKTIGGLLNELDSGNAALAAEIASIPEQIRGYGHVKEAHLHKAKEREAALLAEWKNPLRIVQAA</sequence>
<reference evidence="5 6" key="1">
    <citation type="submission" date="2019-04" db="EMBL/GenBank/DDBJ databases">
        <title>Reference strain of H23.</title>
        <authorList>
            <person name="Luo X."/>
        </authorList>
    </citation>
    <scope>NUCLEOTIDE SEQUENCE [LARGE SCALE GENOMIC DNA]</scope>
    <source>
        <strain evidence="5 6">H23</strain>
    </source>
</reference>
<accession>A0A4U5JL61</accession>
<dbReference type="Pfam" id="PF01558">
    <property type="entry name" value="POR"/>
    <property type="match status" value="1"/>
</dbReference>
<dbReference type="NCBIfam" id="NF009588">
    <property type="entry name" value="PRK13029.1"/>
    <property type="match status" value="1"/>
</dbReference>
<dbReference type="AlphaFoldDB" id="A0A4U5JL61"/>
<dbReference type="OrthoDB" id="9803617at2"/>
<dbReference type="NCBIfam" id="NF009589">
    <property type="entry name" value="PRK13030.1"/>
    <property type="match status" value="1"/>
</dbReference>
<dbReference type="PANTHER" id="PTHR48084:SF3">
    <property type="entry name" value="SUBUNIT OF PYRUVATE:FLAVODOXIN OXIDOREDUCTASE"/>
    <property type="match status" value="1"/>
</dbReference>
<dbReference type="InterPro" id="IPR051457">
    <property type="entry name" value="2-oxoacid:Fd_oxidoreductase"/>
</dbReference>
<feature type="region of interest" description="Disordered" evidence="2">
    <location>
        <begin position="955"/>
        <end position="980"/>
    </location>
</feature>
<evidence type="ECO:0000259" key="4">
    <source>
        <dbReference type="Pfam" id="PF20169"/>
    </source>
</evidence>
<feature type="domain" description="Pyruvate/ketoisovalerate oxidoreductase catalytic" evidence="3">
    <location>
        <begin position="749"/>
        <end position="934"/>
    </location>
</feature>
<keyword evidence="6" id="KW-1185">Reference proteome</keyword>
<keyword evidence="5" id="KW-0670">Pyruvate</keyword>
<feature type="domain" description="DUF6537" evidence="4">
    <location>
        <begin position="1017"/>
        <end position="1215"/>
    </location>
</feature>
<evidence type="ECO:0000256" key="1">
    <source>
        <dbReference type="ARBA" id="ARBA00023002"/>
    </source>
</evidence>
<dbReference type="SUPFAM" id="SSF52518">
    <property type="entry name" value="Thiamin diphosphate-binding fold (THDP-binding)"/>
    <property type="match status" value="2"/>
</dbReference>
<dbReference type="Proteomes" id="UP000308707">
    <property type="component" value="Unassembled WGS sequence"/>
</dbReference>
<keyword evidence="1" id="KW-0560">Oxidoreductase</keyword>
<dbReference type="InterPro" id="IPR046667">
    <property type="entry name" value="DUF6537"/>
</dbReference>
<name>A0A4U5JL61_9GAMM</name>
<dbReference type="SUPFAM" id="SSF53323">
    <property type="entry name" value="Pyruvate-ferredoxin oxidoreductase, PFOR, domain III"/>
    <property type="match status" value="1"/>
</dbReference>
<evidence type="ECO:0000256" key="2">
    <source>
        <dbReference type="SAM" id="MobiDB-lite"/>
    </source>
</evidence>
<dbReference type="InterPro" id="IPR019752">
    <property type="entry name" value="Pyrv/ketoisovalerate_OxRed_cat"/>
</dbReference>
<dbReference type="Gene3D" id="3.40.50.970">
    <property type="match status" value="1"/>
</dbReference>
<dbReference type="InterPro" id="IPR002869">
    <property type="entry name" value="Pyrv_flavodox_OxRed_cen"/>
</dbReference>
<gene>
    <name evidence="5" type="ORF">FCE95_08720</name>
</gene>
<dbReference type="SUPFAM" id="SSF52922">
    <property type="entry name" value="TK C-terminal domain-like"/>
    <property type="match status" value="1"/>
</dbReference>
<dbReference type="Gene3D" id="3.40.920.10">
    <property type="entry name" value="Pyruvate-ferredoxin oxidoreductase, PFOR, domain III"/>
    <property type="match status" value="1"/>
</dbReference>
<organism evidence="5 6">
    <name type="scientific">Luteimonas gilva</name>
    <dbReference type="NCBI Taxonomy" id="2572684"/>
    <lineage>
        <taxon>Bacteria</taxon>
        <taxon>Pseudomonadati</taxon>
        <taxon>Pseudomonadota</taxon>
        <taxon>Gammaproteobacteria</taxon>
        <taxon>Lysobacterales</taxon>
        <taxon>Lysobacteraceae</taxon>
        <taxon>Luteimonas</taxon>
    </lineage>
</organism>
<dbReference type="PANTHER" id="PTHR48084">
    <property type="entry name" value="2-OXOGLUTARATE OXIDOREDUCTASE SUBUNIT KORB-RELATED"/>
    <property type="match status" value="1"/>
</dbReference>
<evidence type="ECO:0000313" key="6">
    <source>
        <dbReference type="Proteomes" id="UP000308707"/>
    </source>
</evidence>
<dbReference type="InterPro" id="IPR009014">
    <property type="entry name" value="Transketo_C/PFOR_II"/>
</dbReference>
<dbReference type="InterPro" id="IPR029061">
    <property type="entry name" value="THDP-binding"/>
</dbReference>
<evidence type="ECO:0000259" key="3">
    <source>
        <dbReference type="Pfam" id="PF01558"/>
    </source>
</evidence>
<proteinExistence type="predicted"/>
<dbReference type="EMBL" id="SZUA01000002">
    <property type="protein sequence ID" value="TKR30214.1"/>
    <property type="molecule type" value="Genomic_DNA"/>
</dbReference>
<dbReference type="GO" id="GO:0016903">
    <property type="term" value="F:oxidoreductase activity, acting on the aldehyde or oxo group of donors"/>
    <property type="evidence" value="ECO:0007669"/>
    <property type="project" value="InterPro"/>
</dbReference>